<evidence type="ECO:0000256" key="3">
    <source>
        <dbReference type="ARBA" id="ARBA00023242"/>
    </source>
</evidence>
<dbReference type="PANTHER" id="PTHR28608">
    <property type="entry name" value="INTEGRATOR COMPLEX SUBUNIT 2"/>
    <property type="match status" value="1"/>
</dbReference>
<dbReference type="GO" id="GO:0034472">
    <property type="term" value="P:snRNA 3'-end processing"/>
    <property type="evidence" value="ECO:0007669"/>
    <property type="project" value="TreeGrafter"/>
</dbReference>
<dbReference type="InterPro" id="IPR026236">
    <property type="entry name" value="Int2_metazoa"/>
</dbReference>
<dbReference type="Proteomes" id="UP000695562">
    <property type="component" value="Unassembled WGS sequence"/>
</dbReference>
<evidence type="ECO:0000313" key="5">
    <source>
        <dbReference type="Proteomes" id="UP000695562"/>
    </source>
</evidence>
<name>A0A8J4PX69_9MYCE</name>
<keyword evidence="3" id="KW-0539">Nucleus</keyword>
<comment type="similarity">
    <text evidence="2">Belongs to the Integrator subunit 2 family.</text>
</comment>
<evidence type="ECO:0000313" key="4">
    <source>
        <dbReference type="EMBL" id="KAF2075623.1"/>
    </source>
</evidence>
<proteinExistence type="inferred from homology"/>
<accession>A0A8J4PX69</accession>
<evidence type="ECO:0000256" key="1">
    <source>
        <dbReference type="ARBA" id="ARBA00004123"/>
    </source>
</evidence>
<organism evidence="4 5">
    <name type="scientific">Polysphondylium violaceum</name>
    <dbReference type="NCBI Taxonomy" id="133409"/>
    <lineage>
        <taxon>Eukaryota</taxon>
        <taxon>Amoebozoa</taxon>
        <taxon>Evosea</taxon>
        <taxon>Eumycetozoa</taxon>
        <taxon>Dictyostelia</taxon>
        <taxon>Dictyosteliales</taxon>
        <taxon>Dictyosteliaceae</taxon>
        <taxon>Polysphondylium</taxon>
    </lineage>
</organism>
<reference evidence="4" key="1">
    <citation type="submission" date="2020-01" db="EMBL/GenBank/DDBJ databases">
        <title>Development of genomics and gene disruption for Polysphondylium violaceum indicates a role for the polyketide synthase stlB in stalk morphogenesis.</title>
        <authorList>
            <person name="Narita B."/>
            <person name="Kawabe Y."/>
            <person name="Kin K."/>
            <person name="Saito T."/>
            <person name="Gibbs R."/>
            <person name="Kuspa A."/>
            <person name="Muzny D."/>
            <person name="Queller D."/>
            <person name="Richards S."/>
            <person name="Strassman J."/>
            <person name="Sucgang R."/>
            <person name="Worley K."/>
            <person name="Schaap P."/>
        </authorList>
    </citation>
    <scope>NUCLEOTIDE SEQUENCE</scope>
    <source>
        <strain evidence="4">QSvi11</strain>
    </source>
</reference>
<comment type="subcellular location">
    <subcellularLocation>
        <location evidence="1">Nucleus</location>
    </subcellularLocation>
</comment>
<protein>
    <recommendedName>
        <fullName evidence="6">Integrator complex subunit 2</fullName>
    </recommendedName>
</protein>
<sequence>MSVDDDNIANGNENDTINIFDCLICGQFETVVNVLSANPIHKQQHSNLYLPYIYELSTSISEHQELLYSKLQSNQSIHSISLYYNSGIDYESINNDFIYNQFKQKKKLSHITEKRSENSYLDSIDDPVSLFENGQPIDRLKLILTDIIGLIDFMERNTQQPQQQQQQQQQLFKYECLFIDTDIYNIELLYIINIIIYRCYKYIDLKKLVLSMIYINQSEYILKIIVANNPHQFTDIVDTIITQCTTYPITHSMLLLDKIKKVLIELCSLSNYFSRYIRTQLLSKQILPDLVFNITVQFINDEIDLLGAIIANRSDNQWIKDSLSNVNSRETVIAFNKVRENLLSKLLNVSNSQQQSHSINESFTIKSILRLYCGFNGLLGIKMNQQEITASLSLMTINNQFFKNYSKIFLCFLLVCEGLVKTIQHKRVTEYLNQLSSIGNCQDLLLLVSIYFHTHQLHNIALVVKGILGFRPSIHTESLHQLGEVLTKEIYTESLVAKSASSLPIIENLNSSNQNISIMCVYHLLSERIFEKYETDVGEWVWKQTLKASTPIHYLLPSLLDQLVKNIIDPSISLSSGQPNTPNQISSTQPFYMKRIAETKIMQVIRNPQNYDPVVQVLVIYFAMRFNDSIMRLKSDPKFKNNGNTNFLTEATQLKEYSVEFLSKLPIQKCLSIIHSKQNEYFYIIPPFLYLISSLFPQFFNIGLLLLEEERASNPLEKFIFLPQYYSESVFQTGSTTTSTTTTNNNNNSLISIPFLIDAIKKTKKNPTSTQLILRFLNTRPTSELIQTIDVLIEYLLPILIQNRNIPGIECLIMPFSDLWCRVFPSSQLDIALKTINILTFNYPDQEETDLENEMKMNPISLYSHIDIISDPLLIFRCHPIVFTCPPLFKILLQIIFFYMVSSKKNLHNQIQLSNGKQEEVSTLILTQESLIVQILLEICAIDKISTPGLRKILSSTISITGNNQTPLYEASDIEEIRCQICNFIHQIFIEKPLIIKLIHFQGYHSLLLPITSALIPSMHICLEFIPELMNQQGIDKQIFSIQLLSYLCEKYPLPKSLKTCKQAFSRISFNLSGGNQPLQGGASSNANPNPNMISAEDKESFLLPILPSILKIVSVFPILIEDAIQILMEQLPIKNNYQQNVRNFIEHTRNTFDKQHQQKQNSNLSNHDTYEAFPTSSNNTYSMLEKEIHTTIISIIKNL</sequence>
<dbReference type="EMBL" id="AJWJ01000092">
    <property type="protein sequence ID" value="KAF2075623.1"/>
    <property type="molecule type" value="Genomic_DNA"/>
</dbReference>
<dbReference type="GO" id="GO:0032039">
    <property type="term" value="C:integrator complex"/>
    <property type="evidence" value="ECO:0007669"/>
    <property type="project" value="InterPro"/>
</dbReference>
<dbReference type="OrthoDB" id="70899at2759"/>
<dbReference type="AlphaFoldDB" id="A0A8J4PX69"/>
<dbReference type="PANTHER" id="PTHR28608:SF1">
    <property type="entry name" value="INTEGRATOR COMPLEX SUBUNIT 2"/>
    <property type="match status" value="1"/>
</dbReference>
<comment type="caution">
    <text evidence="4">The sequence shown here is derived from an EMBL/GenBank/DDBJ whole genome shotgun (WGS) entry which is preliminary data.</text>
</comment>
<evidence type="ECO:0008006" key="6">
    <source>
        <dbReference type="Google" id="ProtNLM"/>
    </source>
</evidence>
<gene>
    <name evidence="4" type="ORF">CYY_003091</name>
</gene>
<dbReference type="Pfam" id="PF14750">
    <property type="entry name" value="INTS2"/>
    <property type="match status" value="1"/>
</dbReference>
<dbReference type="InterPro" id="IPR029321">
    <property type="entry name" value="INTS2"/>
</dbReference>
<dbReference type="PRINTS" id="PR02105">
    <property type="entry name" value="INTSUBUNIT2"/>
</dbReference>
<keyword evidence="5" id="KW-1185">Reference proteome</keyword>
<evidence type="ECO:0000256" key="2">
    <source>
        <dbReference type="ARBA" id="ARBA00006705"/>
    </source>
</evidence>